<dbReference type="SUPFAM" id="SSF55073">
    <property type="entry name" value="Nucleotide cyclase"/>
    <property type="match status" value="1"/>
</dbReference>
<sequence length="668" mass="74503">MTYSPPLSASAQPDRALMSEQSPDALISRVSYLLHCPIDTPQLWPQLLAIVSNAFGSTSAQLFLPETVSTNTYCSWQAEGHEWEYMQPPSADSVAALWQYLELGHSEVNLLWQDQATDLRSQLAAIATGKDFHLKGAIVHASNHWPPQLTAILGLSRGRHLLLLPLSYKAEQIDSQCSDSNRMQAPDCFGLLVLLRLAEQGEWLPAEKRQVELVASQMYLALRRSHLDQVTRSHSAYDQLTQLPDRMLFNQQLVRSIAVAKEQDTMLGVAFLDLDRFKNINDTLGHEVGDCLLQQVAIRLKSCLRGYDVVARWGGDEFTLLLSNLLSAEDITNIAERLLQRLSAPFQVQGEELYVTASLGIALAPYDGEDGQTLLRNADAAMYQAKAKGRNNYQVYFEEINADARNQLNLETDLRRAVDNGELFLCYQPQVDLLSGQWIGLEALVRWQHPTLGLIPPAKFIPIAEETGLIEPIGHWVLQEACAQYGAWQKMGMPKFRLAVNLSPHQFHRSYLVRSILQVLKATDFDPRYLELEVTESAAMHDVGFAIGVLEKLSHAGMQIAMDDFGTGYSSLSVLKHFPLDTIKIDRSFVMDLVDSSSDAAIASTIIALAKGLNFKVLAEGIETPEQVEVLIKMGCDYAQGYWFSRPLTTHQIDCLLSEGTFSQVAKL</sequence>
<name>A0A0P7ZVE8_9CYAN</name>
<dbReference type="EMBL" id="LJZR01000001">
    <property type="protein sequence ID" value="KPQ37615.1"/>
    <property type="molecule type" value="Genomic_DNA"/>
</dbReference>
<dbReference type="PANTHER" id="PTHR44757">
    <property type="entry name" value="DIGUANYLATE CYCLASE DGCP"/>
    <property type="match status" value="1"/>
</dbReference>
<dbReference type="InterPro" id="IPR001633">
    <property type="entry name" value="EAL_dom"/>
</dbReference>
<dbReference type="FunFam" id="3.20.20.450:FF:000001">
    <property type="entry name" value="Cyclic di-GMP phosphodiesterase yahA"/>
    <property type="match status" value="1"/>
</dbReference>
<dbReference type="AlphaFoldDB" id="A0A0P7ZVE8"/>
<gene>
    <name evidence="3" type="ORF">HLUCCA11_00780</name>
</gene>
<dbReference type="Pfam" id="PF00563">
    <property type="entry name" value="EAL"/>
    <property type="match status" value="1"/>
</dbReference>
<evidence type="ECO:0000313" key="3">
    <source>
        <dbReference type="EMBL" id="KPQ37615.1"/>
    </source>
</evidence>
<dbReference type="InterPro" id="IPR029787">
    <property type="entry name" value="Nucleotide_cyclase"/>
</dbReference>
<organism evidence="3 4">
    <name type="scientific">Phormidesmis priestleyi Ana</name>
    <dbReference type="NCBI Taxonomy" id="1666911"/>
    <lineage>
        <taxon>Bacteria</taxon>
        <taxon>Bacillati</taxon>
        <taxon>Cyanobacteriota</taxon>
        <taxon>Cyanophyceae</taxon>
        <taxon>Leptolyngbyales</taxon>
        <taxon>Leptolyngbyaceae</taxon>
        <taxon>Phormidesmis</taxon>
    </lineage>
</organism>
<accession>A0A0P7ZVE8</accession>
<dbReference type="SMART" id="SM00267">
    <property type="entry name" value="GGDEF"/>
    <property type="match status" value="1"/>
</dbReference>
<dbReference type="SUPFAM" id="SSF141868">
    <property type="entry name" value="EAL domain-like"/>
    <property type="match status" value="1"/>
</dbReference>
<dbReference type="Proteomes" id="UP000050465">
    <property type="component" value="Unassembled WGS sequence"/>
</dbReference>
<evidence type="ECO:0000313" key="4">
    <source>
        <dbReference type="Proteomes" id="UP000050465"/>
    </source>
</evidence>
<dbReference type="CDD" id="cd01948">
    <property type="entry name" value="EAL"/>
    <property type="match status" value="1"/>
</dbReference>
<dbReference type="InterPro" id="IPR035919">
    <property type="entry name" value="EAL_sf"/>
</dbReference>
<dbReference type="InterPro" id="IPR043128">
    <property type="entry name" value="Rev_trsase/Diguanyl_cyclase"/>
</dbReference>
<dbReference type="STRING" id="1666911.HLUCCA11_00780"/>
<evidence type="ECO:0000259" key="1">
    <source>
        <dbReference type="PROSITE" id="PS50883"/>
    </source>
</evidence>
<dbReference type="PROSITE" id="PS50887">
    <property type="entry name" value="GGDEF"/>
    <property type="match status" value="1"/>
</dbReference>
<evidence type="ECO:0000259" key="2">
    <source>
        <dbReference type="PROSITE" id="PS50887"/>
    </source>
</evidence>
<dbReference type="PROSITE" id="PS50883">
    <property type="entry name" value="EAL"/>
    <property type="match status" value="1"/>
</dbReference>
<dbReference type="Pfam" id="PF00990">
    <property type="entry name" value="GGDEF"/>
    <property type="match status" value="1"/>
</dbReference>
<feature type="domain" description="EAL" evidence="1">
    <location>
        <begin position="407"/>
        <end position="661"/>
    </location>
</feature>
<dbReference type="PATRIC" id="fig|1666911.3.peg.2540"/>
<dbReference type="FunFam" id="3.30.70.270:FF:000001">
    <property type="entry name" value="Diguanylate cyclase domain protein"/>
    <property type="match status" value="1"/>
</dbReference>
<proteinExistence type="predicted"/>
<dbReference type="PANTHER" id="PTHR44757:SF2">
    <property type="entry name" value="BIOFILM ARCHITECTURE MAINTENANCE PROTEIN MBAA"/>
    <property type="match status" value="1"/>
</dbReference>
<comment type="caution">
    <text evidence="3">The sequence shown here is derived from an EMBL/GenBank/DDBJ whole genome shotgun (WGS) entry which is preliminary data.</text>
</comment>
<dbReference type="Gene3D" id="3.20.20.450">
    <property type="entry name" value="EAL domain"/>
    <property type="match status" value="1"/>
</dbReference>
<reference evidence="3 4" key="1">
    <citation type="submission" date="2015-09" db="EMBL/GenBank/DDBJ databases">
        <title>Identification and resolution of microdiversity through metagenomic sequencing of parallel consortia.</title>
        <authorList>
            <person name="Nelson W.C."/>
            <person name="Romine M.F."/>
            <person name="Lindemann S.R."/>
        </authorList>
    </citation>
    <scope>NUCLEOTIDE SEQUENCE [LARGE SCALE GENOMIC DNA]</scope>
    <source>
        <strain evidence="3">Ana</strain>
    </source>
</reference>
<dbReference type="SMART" id="SM00052">
    <property type="entry name" value="EAL"/>
    <property type="match status" value="1"/>
</dbReference>
<dbReference type="Gene3D" id="3.30.70.270">
    <property type="match status" value="1"/>
</dbReference>
<feature type="domain" description="GGDEF" evidence="2">
    <location>
        <begin position="265"/>
        <end position="398"/>
    </location>
</feature>
<dbReference type="InterPro" id="IPR052155">
    <property type="entry name" value="Biofilm_reg_signaling"/>
</dbReference>
<protein>
    <submittedName>
        <fullName evidence="3">EAL domain</fullName>
    </submittedName>
</protein>
<dbReference type="InterPro" id="IPR000160">
    <property type="entry name" value="GGDEF_dom"/>
</dbReference>
<dbReference type="CDD" id="cd01949">
    <property type="entry name" value="GGDEF"/>
    <property type="match status" value="1"/>
</dbReference>
<dbReference type="NCBIfam" id="TIGR00254">
    <property type="entry name" value="GGDEF"/>
    <property type="match status" value="1"/>
</dbReference>